<reference evidence="1 2" key="1">
    <citation type="submission" date="2013-11" db="EMBL/GenBank/DDBJ databases">
        <title>Metagenomic analysis of a methanogenic consortium involved in long chain n-alkane degradation.</title>
        <authorList>
            <person name="Davidova I.A."/>
            <person name="Callaghan A.V."/>
            <person name="Wawrik B."/>
            <person name="Pruitt S."/>
            <person name="Marks C."/>
            <person name="Duncan K.E."/>
            <person name="Suflita J.M."/>
        </authorList>
    </citation>
    <scope>NUCLEOTIDE SEQUENCE [LARGE SCALE GENOMIC DNA]</scope>
    <source>
        <strain evidence="1 2">SPR</strain>
    </source>
</reference>
<comment type="caution">
    <text evidence="1">The sequence shown here is derived from an EMBL/GenBank/DDBJ whole genome shotgun (WGS) entry which is preliminary data.</text>
</comment>
<organism evidence="1 2">
    <name type="scientific">Dethiosulfatarculus sandiegensis</name>
    <dbReference type="NCBI Taxonomy" id="1429043"/>
    <lineage>
        <taxon>Bacteria</taxon>
        <taxon>Pseudomonadati</taxon>
        <taxon>Thermodesulfobacteriota</taxon>
        <taxon>Desulfarculia</taxon>
        <taxon>Desulfarculales</taxon>
        <taxon>Desulfarculaceae</taxon>
        <taxon>Dethiosulfatarculus</taxon>
    </lineage>
</organism>
<dbReference type="Proteomes" id="UP000032233">
    <property type="component" value="Unassembled WGS sequence"/>
</dbReference>
<dbReference type="STRING" id="1429043.X474_15175"/>
<accession>A0A0D2GE73</accession>
<dbReference type="InterPro" id="IPR045750">
    <property type="entry name" value="DUF6178"/>
</dbReference>
<dbReference type="EMBL" id="AZAC01000017">
    <property type="protein sequence ID" value="KIX13302.1"/>
    <property type="molecule type" value="Genomic_DNA"/>
</dbReference>
<dbReference type="AlphaFoldDB" id="A0A0D2GE73"/>
<proteinExistence type="predicted"/>
<gene>
    <name evidence="1" type="ORF">X474_15175</name>
</gene>
<evidence type="ECO:0000313" key="2">
    <source>
        <dbReference type="Proteomes" id="UP000032233"/>
    </source>
</evidence>
<dbReference type="InParanoid" id="A0A0D2GE73"/>
<name>A0A0D2GE73_9BACT</name>
<sequence>MFVKITMKTGETMADENGLSPFQTDLNELLKLNRTDSKAAEEQFNSLPFEKRVRLVLNAAGGDRERLLTLDRQSKRLVSALPPDEFTRSVLEVGHEDAGTLLALSSDSQLTYLFDVTGWRHDKLDPARYEVWLPLLLEAGAGRVLRWIESTDLETMVLLFRHWFSVVKYLPSQDMQEPPDDLPKFTLDGVYYLDLFDKKSSDVVGQVLITLRNEKPELYQTIMEAMLWEDASPVAEDALRWRNGRLMDHGFPDRMEALELWARPAPGETDWQKQPSKDDLAFLADASPRSDAVVRLLPQVENLPMVLNELSGHQADRLRAEMAYVANCGVVALDADPADQEEMQKAARESLGMANLGLAIISEGERQTALKVISRVGLPALARQGAAAIRELNKEAWDLIKEGWLQGFPTSLYVLDQPLDRNLAGLVYPRPRYYDPSLPGDKEYRAFLNLADLEQSRLRLDQAWFWGKLLFELIGLDKGDVLGFWQTKVYPEDAREIKTTAVLGTWLARRYLGLSGPLAPLPRDSFNQAVKALQTELSDSLPEEIKSSCQAITDPKEAALAGSLLRNSLNRLLLELKRLNTDYDLDPGRTWGIITER</sequence>
<evidence type="ECO:0000313" key="1">
    <source>
        <dbReference type="EMBL" id="KIX13302.1"/>
    </source>
</evidence>
<dbReference type="Pfam" id="PF19676">
    <property type="entry name" value="DUF6178"/>
    <property type="match status" value="1"/>
</dbReference>
<protein>
    <submittedName>
        <fullName evidence="1">Uncharacterized protein</fullName>
    </submittedName>
</protein>
<keyword evidence="2" id="KW-1185">Reference proteome</keyword>